<keyword evidence="9 13" id="KW-0547">Nucleotide-binding</keyword>
<dbReference type="Gene3D" id="3.40.50.11030">
    <property type="entry name" value="Threonylcarbamoyl-AMP synthase, C-terminal domain"/>
    <property type="match status" value="1"/>
</dbReference>
<dbReference type="SUPFAM" id="SSF55821">
    <property type="entry name" value="YrdC/RibB"/>
    <property type="match status" value="1"/>
</dbReference>
<comment type="subcellular location">
    <subcellularLocation>
        <location evidence="1 13">Cytoplasm</location>
    </subcellularLocation>
</comment>
<keyword evidence="10 13" id="KW-0067">ATP-binding</keyword>
<evidence type="ECO:0000256" key="6">
    <source>
        <dbReference type="ARBA" id="ARBA00022679"/>
    </source>
</evidence>
<dbReference type="RefSeq" id="WP_178931243.1">
    <property type="nucleotide sequence ID" value="NZ_JACBAZ010000001.1"/>
</dbReference>
<feature type="binding site" evidence="14">
    <location>
        <position position="147"/>
    </location>
    <ligand>
        <name>L-threonine</name>
        <dbReference type="ChEBI" id="CHEBI:57926"/>
    </ligand>
</feature>
<dbReference type="GO" id="GO:0061710">
    <property type="term" value="F:L-threonylcarbamoyladenylate synthase"/>
    <property type="evidence" value="ECO:0007669"/>
    <property type="project" value="UniProtKB-EC"/>
</dbReference>
<dbReference type="GO" id="GO:0003725">
    <property type="term" value="F:double-stranded RNA binding"/>
    <property type="evidence" value="ECO:0007669"/>
    <property type="project" value="UniProtKB-UniRule"/>
</dbReference>
<protein>
    <recommendedName>
        <fullName evidence="4 13">Threonylcarbamoyl-AMP synthase</fullName>
        <shortName evidence="13">TC-AMP synthase</shortName>
        <ecNumber evidence="3 13">2.7.7.87</ecNumber>
    </recommendedName>
    <alternativeName>
        <fullName evidence="11 13">L-threonylcarbamoyladenylate synthase</fullName>
    </alternativeName>
</protein>
<comment type="function">
    <text evidence="13">Required for the formation of a threonylcarbamoyl group on adenosine at position 37 (t(6)A37) in tRNAs that read codons beginning with adenine.</text>
</comment>
<comment type="catalytic activity">
    <reaction evidence="12 13">
        <text>L-threonine + hydrogencarbonate + ATP = L-threonylcarbamoyladenylate + diphosphate + H2O</text>
        <dbReference type="Rhea" id="RHEA:36407"/>
        <dbReference type="ChEBI" id="CHEBI:15377"/>
        <dbReference type="ChEBI" id="CHEBI:17544"/>
        <dbReference type="ChEBI" id="CHEBI:30616"/>
        <dbReference type="ChEBI" id="CHEBI:33019"/>
        <dbReference type="ChEBI" id="CHEBI:57926"/>
        <dbReference type="ChEBI" id="CHEBI:73682"/>
        <dbReference type="EC" id="2.7.7.87"/>
    </reaction>
</comment>
<dbReference type="InterPro" id="IPR006070">
    <property type="entry name" value="Sua5-like_dom"/>
</dbReference>
<evidence type="ECO:0000256" key="3">
    <source>
        <dbReference type="ARBA" id="ARBA00012584"/>
    </source>
</evidence>
<dbReference type="GO" id="GO:0000049">
    <property type="term" value="F:tRNA binding"/>
    <property type="evidence" value="ECO:0007669"/>
    <property type="project" value="TreeGrafter"/>
</dbReference>
<feature type="binding site" evidence="14">
    <location>
        <position position="205"/>
    </location>
    <ligand>
        <name>ATP</name>
        <dbReference type="ChEBI" id="CHEBI:30616"/>
    </ligand>
</feature>
<feature type="binding site" evidence="14">
    <location>
        <position position="254"/>
    </location>
    <ligand>
        <name>ATP</name>
        <dbReference type="ChEBI" id="CHEBI:30616"/>
    </ligand>
</feature>
<evidence type="ECO:0000256" key="5">
    <source>
        <dbReference type="ARBA" id="ARBA00022490"/>
    </source>
</evidence>
<feature type="binding site" evidence="14">
    <location>
        <position position="70"/>
    </location>
    <ligand>
        <name>L-threonine</name>
        <dbReference type="ChEBI" id="CHEBI:57926"/>
    </ligand>
</feature>
<evidence type="ECO:0000256" key="14">
    <source>
        <dbReference type="PIRSR" id="PIRSR004930-1"/>
    </source>
</evidence>
<dbReference type="GO" id="GO:0006450">
    <property type="term" value="P:regulation of translational fidelity"/>
    <property type="evidence" value="ECO:0007669"/>
    <property type="project" value="TreeGrafter"/>
</dbReference>
<evidence type="ECO:0000256" key="1">
    <source>
        <dbReference type="ARBA" id="ARBA00004496"/>
    </source>
</evidence>
<sequence>MNETCVIDASDPSKQKKVVQQVVDLLHSGEVVALPTETVYGLGADALNADAVAKVFAAKERPEFDPLIVHVGSYEQVAEVADVPEELETVVQKLMKAFWPGPLTLVLPKKSCVPDIVTSGLPTVAVRMSGHPIMKAVVRGLGRPIAAPSANRFGRISPTSASAVEKELGGRIPAIVDGGACREGLESTIIRPEAGEKRPVLHLLRAGPVTKEMLQRFGKVERPKRRLSRKDRAQANPEATQQAPEVPGQLAAHYAPRTPLRVLRNAAEFKPEAGKRYALLSYCGSEKAGFIQAHAWDVVEELSPGNGKLAEAAVRFFFVLRQLDESGVDEIIAEPVSETGLGVAIMDRLRRASYGSQSGAGGDQTRS</sequence>
<evidence type="ECO:0000256" key="2">
    <source>
        <dbReference type="ARBA" id="ARBA00007663"/>
    </source>
</evidence>
<keyword evidence="8 13" id="KW-0548">Nucleotidyltransferase</keyword>
<dbReference type="Pfam" id="PF01300">
    <property type="entry name" value="Sua5_yciO_yrdC"/>
    <property type="match status" value="1"/>
</dbReference>
<dbReference type="PANTHER" id="PTHR17490">
    <property type="entry name" value="SUA5"/>
    <property type="match status" value="1"/>
</dbReference>
<comment type="similarity">
    <text evidence="2 13">Belongs to the SUA5 family.</text>
</comment>
<keyword evidence="18" id="KW-1185">Reference proteome</keyword>
<dbReference type="EC" id="2.7.7.87" evidence="3 13"/>
<evidence type="ECO:0000256" key="7">
    <source>
        <dbReference type="ARBA" id="ARBA00022694"/>
    </source>
</evidence>
<feature type="binding site" evidence="14">
    <location>
        <position position="38"/>
    </location>
    <ligand>
        <name>L-threonine</name>
        <dbReference type="ChEBI" id="CHEBI:57926"/>
    </ligand>
</feature>
<dbReference type="NCBIfam" id="TIGR00057">
    <property type="entry name" value="L-threonylcarbamoyladenylate synthase"/>
    <property type="match status" value="1"/>
</dbReference>
<evidence type="ECO:0000256" key="10">
    <source>
        <dbReference type="ARBA" id="ARBA00022840"/>
    </source>
</evidence>
<evidence type="ECO:0000256" key="11">
    <source>
        <dbReference type="ARBA" id="ARBA00029774"/>
    </source>
</evidence>
<dbReference type="InterPro" id="IPR038385">
    <property type="entry name" value="Sua5/YwlC_C"/>
</dbReference>
<organism evidence="17 18">
    <name type="scientific">Oceaniferula marina</name>
    <dbReference type="NCBI Taxonomy" id="2748318"/>
    <lineage>
        <taxon>Bacteria</taxon>
        <taxon>Pseudomonadati</taxon>
        <taxon>Verrucomicrobiota</taxon>
        <taxon>Verrucomicrobiia</taxon>
        <taxon>Verrucomicrobiales</taxon>
        <taxon>Verrucomicrobiaceae</taxon>
        <taxon>Oceaniferula</taxon>
    </lineage>
</organism>
<dbReference type="InterPro" id="IPR017945">
    <property type="entry name" value="DHBP_synth_RibB-like_a/b_dom"/>
</dbReference>
<dbReference type="PANTHER" id="PTHR17490:SF16">
    <property type="entry name" value="THREONYLCARBAMOYL-AMP SYNTHASE"/>
    <property type="match status" value="1"/>
</dbReference>
<dbReference type="EMBL" id="JACBAZ010000001">
    <property type="protein sequence ID" value="NWK54733.1"/>
    <property type="molecule type" value="Genomic_DNA"/>
</dbReference>
<dbReference type="InterPro" id="IPR050156">
    <property type="entry name" value="TC-AMP_synthase_SUA5"/>
</dbReference>
<dbReference type="Gene3D" id="3.90.870.10">
    <property type="entry name" value="DHBP synthase"/>
    <property type="match status" value="1"/>
</dbReference>
<feature type="binding site" evidence="14">
    <location>
        <position position="149"/>
    </location>
    <ligand>
        <name>ATP</name>
        <dbReference type="ChEBI" id="CHEBI:30616"/>
    </ligand>
</feature>
<evidence type="ECO:0000256" key="8">
    <source>
        <dbReference type="ARBA" id="ARBA00022695"/>
    </source>
</evidence>
<evidence type="ECO:0000256" key="9">
    <source>
        <dbReference type="ARBA" id="ARBA00022741"/>
    </source>
</evidence>
<keyword evidence="5 13" id="KW-0963">Cytoplasm</keyword>
<feature type="binding site" evidence="14">
    <location>
        <position position="61"/>
    </location>
    <ligand>
        <name>ATP</name>
        <dbReference type="ChEBI" id="CHEBI:30616"/>
    </ligand>
</feature>
<feature type="region of interest" description="Disordered" evidence="15">
    <location>
        <begin position="219"/>
        <end position="249"/>
    </location>
</feature>
<dbReference type="AlphaFoldDB" id="A0A851GAT9"/>
<dbReference type="GO" id="GO:0005524">
    <property type="term" value="F:ATP binding"/>
    <property type="evidence" value="ECO:0007669"/>
    <property type="project" value="UniProtKB-UniRule"/>
</dbReference>
<keyword evidence="7 13" id="KW-0819">tRNA processing</keyword>
<dbReference type="InterPro" id="IPR010923">
    <property type="entry name" value="T(6)A37_SUA5"/>
</dbReference>
<dbReference type="GO" id="GO:0005737">
    <property type="term" value="C:cytoplasm"/>
    <property type="evidence" value="ECO:0007669"/>
    <property type="project" value="UniProtKB-SubCell"/>
</dbReference>
<accession>A0A851GAT9</accession>
<dbReference type="GO" id="GO:0008033">
    <property type="term" value="P:tRNA processing"/>
    <property type="evidence" value="ECO:0007669"/>
    <property type="project" value="UniProtKB-KW"/>
</dbReference>
<evidence type="ECO:0000313" key="17">
    <source>
        <dbReference type="EMBL" id="NWK54733.1"/>
    </source>
</evidence>
<evidence type="ECO:0000256" key="4">
    <source>
        <dbReference type="ARBA" id="ARBA00015492"/>
    </source>
</evidence>
<feature type="binding site" evidence="14">
    <location>
        <position position="127"/>
    </location>
    <ligand>
        <name>L-threonine</name>
        <dbReference type="ChEBI" id="CHEBI:57926"/>
    </ligand>
</feature>
<feature type="binding site" evidence="14">
    <location>
        <position position="157"/>
    </location>
    <ligand>
        <name>ATP</name>
        <dbReference type="ChEBI" id="CHEBI:30616"/>
    </ligand>
</feature>
<evidence type="ECO:0000256" key="15">
    <source>
        <dbReference type="SAM" id="MobiDB-lite"/>
    </source>
</evidence>
<feature type="binding site" evidence="14">
    <location>
        <position position="123"/>
    </location>
    <ligand>
        <name>ATP</name>
        <dbReference type="ChEBI" id="CHEBI:30616"/>
    </ligand>
</feature>
<evidence type="ECO:0000256" key="13">
    <source>
        <dbReference type="PIRNR" id="PIRNR004930"/>
    </source>
</evidence>
<comment type="caution">
    <text evidence="17">The sequence shown here is derived from an EMBL/GenBank/DDBJ whole genome shotgun (WGS) entry which is preliminary data.</text>
</comment>
<feature type="binding site" evidence="14">
    <location>
        <position position="187"/>
    </location>
    <ligand>
        <name>L-threonine</name>
        <dbReference type="ChEBI" id="CHEBI:57926"/>
    </ligand>
</feature>
<dbReference type="Proteomes" id="UP000557872">
    <property type="component" value="Unassembled WGS sequence"/>
</dbReference>
<evidence type="ECO:0000259" key="16">
    <source>
        <dbReference type="PROSITE" id="PS51163"/>
    </source>
</evidence>
<dbReference type="PROSITE" id="PS51163">
    <property type="entry name" value="YRDC"/>
    <property type="match status" value="1"/>
</dbReference>
<dbReference type="InterPro" id="IPR005145">
    <property type="entry name" value="Sua5_C"/>
</dbReference>
<name>A0A851GAT9_9BACT</name>
<gene>
    <name evidence="17" type="ORF">HW115_03875</name>
</gene>
<dbReference type="PIRSF" id="PIRSF004930">
    <property type="entry name" value="Tln_factor_SUA5"/>
    <property type="match status" value="1"/>
</dbReference>
<reference evidence="17 18" key="1">
    <citation type="submission" date="2020-07" db="EMBL/GenBank/DDBJ databases">
        <title>Roseicoccus Jingziensis gen. nov., sp. nov., isolated from coastal seawater.</title>
        <authorList>
            <person name="Feng X."/>
        </authorList>
    </citation>
    <scope>NUCLEOTIDE SEQUENCE [LARGE SCALE GENOMIC DNA]</scope>
    <source>
        <strain evidence="17 18">N1E253</strain>
    </source>
</reference>
<dbReference type="FunFam" id="3.90.870.10:FF:000009">
    <property type="entry name" value="Threonylcarbamoyl-AMP synthase, putative"/>
    <property type="match status" value="1"/>
</dbReference>
<dbReference type="Pfam" id="PF03481">
    <property type="entry name" value="Sua5_C"/>
    <property type="match status" value="1"/>
</dbReference>
<evidence type="ECO:0000256" key="12">
    <source>
        <dbReference type="ARBA" id="ARBA00048366"/>
    </source>
</evidence>
<evidence type="ECO:0000313" key="18">
    <source>
        <dbReference type="Proteomes" id="UP000557872"/>
    </source>
</evidence>
<proteinExistence type="inferred from homology"/>
<feature type="domain" description="YrdC-like" evidence="16">
    <location>
        <begin position="16"/>
        <end position="209"/>
    </location>
</feature>
<keyword evidence="6 13" id="KW-0808">Transferase</keyword>